<dbReference type="AlphaFoldDB" id="A0AAE9E9Q9"/>
<dbReference type="Proteomes" id="UP000829354">
    <property type="component" value="Chromosome II"/>
</dbReference>
<keyword evidence="2" id="KW-1185">Reference proteome</keyword>
<name>A0AAE9E9Q9_CAEBR</name>
<reference evidence="1 2" key="1">
    <citation type="submission" date="2022-04" db="EMBL/GenBank/DDBJ databases">
        <title>Chromosome-level reference genomes for two strains of Caenorhabditis briggsae: an improved platform for comparative genomics.</title>
        <authorList>
            <person name="Stevens L."/>
            <person name="Andersen E."/>
        </authorList>
    </citation>
    <scope>NUCLEOTIDE SEQUENCE [LARGE SCALE GENOMIC DNA]</scope>
    <source>
        <strain evidence="1">VX34</strain>
        <tissue evidence="1">Whole-organism</tissue>
    </source>
</reference>
<evidence type="ECO:0000313" key="2">
    <source>
        <dbReference type="Proteomes" id="UP000829354"/>
    </source>
</evidence>
<organism evidence="1 2">
    <name type="scientific">Caenorhabditis briggsae</name>
    <dbReference type="NCBI Taxonomy" id="6238"/>
    <lineage>
        <taxon>Eukaryota</taxon>
        <taxon>Metazoa</taxon>
        <taxon>Ecdysozoa</taxon>
        <taxon>Nematoda</taxon>
        <taxon>Chromadorea</taxon>
        <taxon>Rhabditida</taxon>
        <taxon>Rhabditina</taxon>
        <taxon>Rhabditomorpha</taxon>
        <taxon>Rhabditoidea</taxon>
        <taxon>Rhabditidae</taxon>
        <taxon>Peloderinae</taxon>
        <taxon>Caenorhabditis</taxon>
    </lineage>
</organism>
<dbReference type="EMBL" id="CP092621">
    <property type="protein sequence ID" value="UMM18705.1"/>
    <property type="molecule type" value="Genomic_DNA"/>
</dbReference>
<evidence type="ECO:0000313" key="1">
    <source>
        <dbReference type="EMBL" id="UMM18705.1"/>
    </source>
</evidence>
<protein>
    <submittedName>
        <fullName evidence="1">Uncharacterized protein</fullName>
    </submittedName>
</protein>
<proteinExistence type="predicted"/>
<sequence length="704" mass="81859">MKEDEEDGGISVDFDQCTQEINFYTSCLEDRGSECGDVSRSDSAVCLNSAREPFPTVLQKFNTSRKDHQVHTFPEINVKICQKYRKEMERQRNGTDSYLLTHQRLATHLIDFVDIPLKKNTERRIWTDRVTSPLYTMSESGLEVNSDYFFPGESPYAAIQKSFLRSIADNLTRSHRKLIEICDFVERCGEHSQLMLPTLIAVLCDWVNGFLRDHTMKLDGLRAERLDDPLQTLARLTEIVEDVEIVRAMIGEDAERHVWLWEDIERSWNRVFILTQQEAIVKKRKAVEKFQKKWIGALLSTMDHIFETGKVPAGIVHFVLHNDVRPDSELLLCRNITEVGSLLWDEELIEIVLEAVKCRIRIGIIEFPCKTFTKAYHSVAAATKYNPDLLPFDEFRSLFLETCLMLKDRFANELLEELHKNDRFVNLWVDLENVVIGSISQQYATTVFRSDSNVTNFSDAFWLASRGRMSKENLMLFSWIAIKSEFTCKLGHLLASFIRPEMIDVMNQCMKFAHSAYRTRELLVTMANDKELMFRMKCPQSTLDISRAHQNINGTDSMNRALRTRLRFFVFTLEQVVSHFRELFSDKVRYVFKEKREEIVSATSLKDVETAMADGYKKMSDLVIRVGVRRMVHETMDMFMNMTDEIRLRSVSNTLDLDYLQRCEESVRKNLQNLLSLREAWGNDKDSIFFHLSVRLGKLKTGSS</sequence>
<accession>A0AAE9E9Q9</accession>
<gene>
    <name evidence="1" type="ORF">L5515_014643</name>
</gene>